<comment type="caution">
    <text evidence="3">The sequence shown here is derived from an EMBL/GenBank/DDBJ whole genome shotgun (WGS) entry which is preliminary data.</text>
</comment>
<dbReference type="Proteomes" id="UP000802392">
    <property type="component" value="Unassembled WGS sequence"/>
</dbReference>
<keyword evidence="3" id="KW-0255">Endonuclease</keyword>
<dbReference type="Pfam" id="PF04480">
    <property type="entry name" value="DUF559"/>
    <property type="match status" value="1"/>
</dbReference>
<keyword evidence="3" id="KW-0378">Hydrolase</keyword>
<evidence type="ECO:0000259" key="2">
    <source>
        <dbReference type="Pfam" id="PF13338"/>
    </source>
</evidence>
<protein>
    <submittedName>
        <fullName evidence="3">Very-short-patch-repair endonuclease</fullName>
    </submittedName>
</protein>
<reference evidence="3 4" key="1">
    <citation type="submission" date="2020-03" db="EMBL/GenBank/DDBJ databases">
        <title>Genomic Encyclopedia of Type Strains, Phase III (KMG-III): the genomes of soil and plant-associated and newly described type strains.</title>
        <authorList>
            <person name="Whitman W."/>
        </authorList>
    </citation>
    <scope>NUCLEOTIDE SEQUENCE [LARGE SCALE GENOMIC DNA]</scope>
    <source>
        <strain evidence="3 4">CECT 4207</strain>
    </source>
</reference>
<organism evidence="3 4">
    <name type="scientific">Paenarthrobacter ilicis</name>
    <dbReference type="NCBI Taxonomy" id="43665"/>
    <lineage>
        <taxon>Bacteria</taxon>
        <taxon>Bacillati</taxon>
        <taxon>Actinomycetota</taxon>
        <taxon>Actinomycetes</taxon>
        <taxon>Micrococcales</taxon>
        <taxon>Micrococcaceae</taxon>
        <taxon>Paenarthrobacter</taxon>
    </lineage>
</organism>
<dbReference type="RefSeq" id="WP_167263765.1">
    <property type="nucleotide sequence ID" value="NZ_BAAAVO010000002.1"/>
</dbReference>
<keyword evidence="4" id="KW-1185">Reference proteome</keyword>
<feature type="domain" description="AbiEi antitoxin N-terminal" evidence="2">
    <location>
        <begin position="2"/>
        <end position="46"/>
    </location>
</feature>
<evidence type="ECO:0000313" key="4">
    <source>
        <dbReference type="Proteomes" id="UP000802392"/>
    </source>
</evidence>
<name>A0ABX0TFR4_9MICC</name>
<proteinExistence type="predicted"/>
<feature type="domain" description="DUF559" evidence="1">
    <location>
        <begin position="209"/>
        <end position="268"/>
    </location>
</feature>
<dbReference type="InterPro" id="IPR025159">
    <property type="entry name" value="AbiEi_N"/>
</dbReference>
<evidence type="ECO:0000259" key="1">
    <source>
        <dbReference type="Pfam" id="PF04480"/>
    </source>
</evidence>
<dbReference type="InterPro" id="IPR007569">
    <property type="entry name" value="DUF559"/>
</dbReference>
<gene>
    <name evidence="3" type="ORF">FHR86_000616</name>
</gene>
<dbReference type="Pfam" id="PF13338">
    <property type="entry name" value="AbiEi_4"/>
    <property type="match status" value="1"/>
</dbReference>
<dbReference type="GO" id="GO:0004519">
    <property type="term" value="F:endonuclease activity"/>
    <property type="evidence" value="ECO:0007669"/>
    <property type="project" value="UniProtKB-KW"/>
</dbReference>
<evidence type="ECO:0000313" key="3">
    <source>
        <dbReference type="EMBL" id="NIJ00318.1"/>
    </source>
</evidence>
<keyword evidence="3" id="KW-0540">Nuclease</keyword>
<sequence>MDITDFLRSRHGVATTGSLRKAGFTRRAVASALDAGLIGRLHRGVYTGQDADTDVEAAFRANGLITCVSAARFYRLWSLGNPGSLHLSCSTGLKRRNIIHHGACLHPAHSYLPVAGVADVLLHAIRCLPEIEALVMVQSAVSQALLSVPFLADKLNGNRNGKARELLDLVLPRADSLLEVLAHTHFTRAGLRVRMHVDVPGVGEVDCLVNECLIVELDGGTHLEPRQARKDQYRNNAGMSGGLLSLRYYYADVVHHPQRMVDEVLVVLRNREAGRFGPVRWWRIEEGNKTAPAGPVEGPAGAA</sequence>
<dbReference type="EMBL" id="JAAOZD010000001">
    <property type="protein sequence ID" value="NIJ00318.1"/>
    <property type="molecule type" value="Genomic_DNA"/>
</dbReference>
<accession>A0ABX0TFR4</accession>